<dbReference type="EMBL" id="JAGMUX010000008">
    <property type="protein sequence ID" value="KAH7250372.1"/>
    <property type="molecule type" value="Genomic_DNA"/>
</dbReference>
<protein>
    <submittedName>
        <fullName evidence="2">Uncharacterized protein</fullName>
    </submittedName>
</protein>
<dbReference type="GeneID" id="70215891"/>
<feature type="compositionally biased region" description="Polar residues" evidence="1">
    <location>
        <begin position="395"/>
        <end position="424"/>
    </location>
</feature>
<dbReference type="OrthoDB" id="5102921at2759"/>
<feature type="region of interest" description="Disordered" evidence="1">
    <location>
        <begin position="387"/>
        <end position="464"/>
    </location>
</feature>
<keyword evidence="3" id="KW-1185">Reference proteome</keyword>
<comment type="caution">
    <text evidence="2">The sequence shown here is derived from an EMBL/GenBank/DDBJ whole genome shotgun (WGS) entry which is preliminary data.</text>
</comment>
<evidence type="ECO:0000313" key="2">
    <source>
        <dbReference type="EMBL" id="KAH7250372.1"/>
    </source>
</evidence>
<name>A0A9P9H5W8_FUSRE</name>
<organism evidence="2 3">
    <name type="scientific">Fusarium redolens</name>
    <dbReference type="NCBI Taxonomy" id="48865"/>
    <lineage>
        <taxon>Eukaryota</taxon>
        <taxon>Fungi</taxon>
        <taxon>Dikarya</taxon>
        <taxon>Ascomycota</taxon>
        <taxon>Pezizomycotina</taxon>
        <taxon>Sordariomycetes</taxon>
        <taxon>Hypocreomycetidae</taxon>
        <taxon>Hypocreales</taxon>
        <taxon>Nectriaceae</taxon>
        <taxon>Fusarium</taxon>
        <taxon>Fusarium redolens species complex</taxon>
    </lineage>
</organism>
<sequence length="630" mass="69727">MRDIRAPLQDERFTCNPNAFIRRSSSFTPIWESSGPLTAGKAQPPSEACFSSTPAVLEPPKSCETVISRSPSDRDSGYGSSPHMRDPFGSLAISIGFDDRTFSSSYPSARSDMNMQLHQLDYSNSSQRHCGPWETPLSINSGHRLSSSLRGYSTRAEPPLVPALQLPTRRHEPLRFREVADMRLVKRVSTTYTGLGRATQNWDSSRYVPLSTMHSDPCSVRETKQGKPAATGIPVGVGESVLDAPNQSLAVNSEDQIVTRPDTDDKLSCVRTCSSSPLTNIPSTHTKQGQSTDELSEGNLKHLGEKKDMIEWIISTKDAAFALSPSLSIHSPPSPSLSVHSPGSSSCSLETIPRDFVLGESLTRSRALIMELFRILSHQDCESSFDEPWLAEGSPMQTTYSSTPLTDGSGTDTSPKSGTTTSASGFERNSKRSQPTRAGSSQEDDGDEPSRKEFRQEKNPSNPEAMASFQGRIQMPCPVHQPQKCQGTNTTISELLRCLRSKHRIVIYTDCCTQVHVPEDERKPDNVRKRHKSETCEPRCIGTTCSGNPNDEIPHHRRTENCPSWQSLPNDTRWSFIWGLINPGENSPDPGFYTGVGYEHNTALRPCKQQFRPRGADIRDALMRDIEERD</sequence>
<feature type="region of interest" description="Disordered" evidence="1">
    <location>
        <begin position="213"/>
        <end position="233"/>
    </location>
</feature>
<evidence type="ECO:0000256" key="1">
    <source>
        <dbReference type="SAM" id="MobiDB-lite"/>
    </source>
</evidence>
<feature type="compositionally biased region" description="Basic and acidic residues" evidence="1">
    <location>
        <begin position="448"/>
        <end position="458"/>
    </location>
</feature>
<feature type="compositionally biased region" description="Polar residues" evidence="1">
    <location>
        <begin position="432"/>
        <end position="441"/>
    </location>
</feature>
<dbReference type="RefSeq" id="XP_046049691.1">
    <property type="nucleotide sequence ID" value="XM_046185937.1"/>
</dbReference>
<gene>
    <name evidence="2" type="ORF">BKA55DRAFT_378230</name>
</gene>
<proteinExistence type="predicted"/>
<reference evidence="2" key="1">
    <citation type="journal article" date="2021" name="Nat. Commun.">
        <title>Genetic determinants of endophytism in the Arabidopsis root mycobiome.</title>
        <authorList>
            <person name="Mesny F."/>
            <person name="Miyauchi S."/>
            <person name="Thiergart T."/>
            <person name="Pickel B."/>
            <person name="Atanasova L."/>
            <person name="Karlsson M."/>
            <person name="Huettel B."/>
            <person name="Barry K.W."/>
            <person name="Haridas S."/>
            <person name="Chen C."/>
            <person name="Bauer D."/>
            <person name="Andreopoulos W."/>
            <person name="Pangilinan J."/>
            <person name="LaButti K."/>
            <person name="Riley R."/>
            <person name="Lipzen A."/>
            <person name="Clum A."/>
            <person name="Drula E."/>
            <person name="Henrissat B."/>
            <person name="Kohler A."/>
            <person name="Grigoriev I.V."/>
            <person name="Martin F.M."/>
            <person name="Hacquard S."/>
        </authorList>
    </citation>
    <scope>NUCLEOTIDE SEQUENCE</scope>
    <source>
        <strain evidence="2">MPI-CAGE-AT-0023</strain>
    </source>
</reference>
<dbReference type="AlphaFoldDB" id="A0A9P9H5W8"/>
<accession>A0A9P9H5W8</accession>
<dbReference type="Proteomes" id="UP000720189">
    <property type="component" value="Unassembled WGS sequence"/>
</dbReference>
<feature type="region of interest" description="Disordered" evidence="1">
    <location>
        <begin position="35"/>
        <end position="83"/>
    </location>
</feature>
<evidence type="ECO:0000313" key="3">
    <source>
        <dbReference type="Proteomes" id="UP000720189"/>
    </source>
</evidence>